<evidence type="ECO:0000313" key="2">
    <source>
        <dbReference type="EMBL" id="KAF1839794.1"/>
    </source>
</evidence>
<feature type="region of interest" description="Disordered" evidence="1">
    <location>
        <begin position="32"/>
        <end position="53"/>
    </location>
</feature>
<feature type="region of interest" description="Disordered" evidence="1">
    <location>
        <begin position="65"/>
        <end position="105"/>
    </location>
</feature>
<keyword evidence="3" id="KW-1185">Reference proteome</keyword>
<organism evidence="2 3">
    <name type="scientific">Decorospora gaudefroyi</name>
    <dbReference type="NCBI Taxonomy" id="184978"/>
    <lineage>
        <taxon>Eukaryota</taxon>
        <taxon>Fungi</taxon>
        <taxon>Dikarya</taxon>
        <taxon>Ascomycota</taxon>
        <taxon>Pezizomycotina</taxon>
        <taxon>Dothideomycetes</taxon>
        <taxon>Pleosporomycetidae</taxon>
        <taxon>Pleosporales</taxon>
        <taxon>Pleosporineae</taxon>
        <taxon>Pleosporaceae</taxon>
        <taxon>Decorospora</taxon>
    </lineage>
</organism>
<protein>
    <submittedName>
        <fullName evidence="2">Uncharacterized protein</fullName>
    </submittedName>
</protein>
<feature type="compositionally biased region" description="Gly residues" evidence="1">
    <location>
        <begin position="94"/>
        <end position="105"/>
    </location>
</feature>
<evidence type="ECO:0000256" key="1">
    <source>
        <dbReference type="SAM" id="MobiDB-lite"/>
    </source>
</evidence>
<proteinExistence type="predicted"/>
<name>A0A6A5KY77_9PLEO</name>
<dbReference type="OrthoDB" id="3684119at2759"/>
<dbReference type="Proteomes" id="UP000800040">
    <property type="component" value="Unassembled WGS sequence"/>
</dbReference>
<sequence length="159" mass="16746">MNTASTFISAAPQHAHQNEGYMAHTIPRYHSTGGEVDLSSDDGGWSTSDEGSAARVEMGMEVRLGVGRTCPSPSPSRYTDSDLAIRDEGEEESYGGGGGGGGVGGRMRSDSAVAFLVHVRASFEARRRAGSGVEKGIWYPVFVDEGEKGFLDWGVDGGL</sequence>
<accession>A0A6A5KY77</accession>
<dbReference type="AlphaFoldDB" id="A0A6A5KY77"/>
<gene>
    <name evidence="2" type="ORF">BDW02DRAFT_563840</name>
</gene>
<dbReference type="EMBL" id="ML975244">
    <property type="protein sequence ID" value="KAF1839794.1"/>
    <property type="molecule type" value="Genomic_DNA"/>
</dbReference>
<reference evidence="2" key="1">
    <citation type="submission" date="2020-01" db="EMBL/GenBank/DDBJ databases">
        <authorList>
            <consortium name="DOE Joint Genome Institute"/>
            <person name="Haridas S."/>
            <person name="Albert R."/>
            <person name="Binder M."/>
            <person name="Bloem J."/>
            <person name="Labutti K."/>
            <person name="Salamov A."/>
            <person name="Andreopoulos B."/>
            <person name="Baker S.E."/>
            <person name="Barry K."/>
            <person name="Bills G."/>
            <person name="Bluhm B.H."/>
            <person name="Cannon C."/>
            <person name="Castanera R."/>
            <person name="Culley D.E."/>
            <person name="Daum C."/>
            <person name="Ezra D."/>
            <person name="Gonzalez J.B."/>
            <person name="Henrissat B."/>
            <person name="Kuo A."/>
            <person name="Liang C."/>
            <person name="Lipzen A."/>
            <person name="Lutzoni F."/>
            <person name="Magnuson J."/>
            <person name="Mondo S."/>
            <person name="Nolan M."/>
            <person name="Ohm R."/>
            <person name="Pangilinan J."/>
            <person name="Park H.-J."/>
            <person name="Ramirez L."/>
            <person name="Alfaro M."/>
            <person name="Sun H."/>
            <person name="Tritt A."/>
            <person name="Yoshinaga Y."/>
            <person name="Zwiers L.-H."/>
            <person name="Turgeon B.G."/>
            <person name="Goodwin S.B."/>
            <person name="Spatafora J.W."/>
            <person name="Crous P.W."/>
            <person name="Grigoriev I.V."/>
        </authorList>
    </citation>
    <scope>NUCLEOTIDE SEQUENCE</scope>
    <source>
        <strain evidence="2">P77</strain>
    </source>
</reference>
<evidence type="ECO:0000313" key="3">
    <source>
        <dbReference type="Proteomes" id="UP000800040"/>
    </source>
</evidence>